<keyword evidence="5 6" id="KW-0472">Membrane</keyword>
<comment type="subcellular location">
    <subcellularLocation>
        <location evidence="1">Membrane</location>
        <topology evidence="1">Multi-pass membrane protein</topology>
    </subcellularLocation>
</comment>
<evidence type="ECO:0000256" key="5">
    <source>
        <dbReference type="ARBA" id="ARBA00023136"/>
    </source>
</evidence>
<comment type="caution">
    <text evidence="8">The sequence shown here is derived from an EMBL/GenBank/DDBJ whole genome shotgun (WGS) entry which is preliminary data.</text>
</comment>
<dbReference type="PANTHER" id="PTHR38459:SF1">
    <property type="entry name" value="PROPHAGE BACTOPRENOL-LINKED GLUCOSE TRANSLOCASE HOMOLOG"/>
    <property type="match status" value="1"/>
</dbReference>
<keyword evidence="4 6" id="KW-1133">Transmembrane helix</keyword>
<proteinExistence type="inferred from homology"/>
<organism evidence="8 9">
    <name type="scientific">Cellulomonas fengjieae</name>
    <dbReference type="NCBI Taxonomy" id="2819978"/>
    <lineage>
        <taxon>Bacteria</taxon>
        <taxon>Bacillati</taxon>
        <taxon>Actinomycetota</taxon>
        <taxon>Actinomycetes</taxon>
        <taxon>Micrococcales</taxon>
        <taxon>Cellulomonadaceae</taxon>
        <taxon>Cellulomonas</taxon>
    </lineage>
</organism>
<evidence type="ECO:0000256" key="6">
    <source>
        <dbReference type="SAM" id="Phobius"/>
    </source>
</evidence>
<accession>A0ABS3SDN3</accession>
<evidence type="ECO:0000313" key="8">
    <source>
        <dbReference type="EMBL" id="MBO3083858.1"/>
    </source>
</evidence>
<dbReference type="Pfam" id="PF04138">
    <property type="entry name" value="GtrA_DPMS_TM"/>
    <property type="match status" value="1"/>
</dbReference>
<feature type="domain" description="GtrA/DPMS transmembrane" evidence="7">
    <location>
        <begin position="21"/>
        <end position="134"/>
    </location>
</feature>
<feature type="transmembrane region" description="Helical" evidence="6">
    <location>
        <begin position="20"/>
        <end position="41"/>
    </location>
</feature>
<evidence type="ECO:0000259" key="7">
    <source>
        <dbReference type="Pfam" id="PF04138"/>
    </source>
</evidence>
<protein>
    <submittedName>
        <fullName evidence="8">GtrA family protein</fullName>
    </submittedName>
</protein>
<comment type="similarity">
    <text evidence="2">Belongs to the GtrA family.</text>
</comment>
<feature type="transmembrane region" description="Helical" evidence="6">
    <location>
        <begin position="47"/>
        <end position="66"/>
    </location>
</feature>
<dbReference type="EMBL" id="JAGFBM010000001">
    <property type="protein sequence ID" value="MBO3083858.1"/>
    <property type="molecule type" value="Genomic_DNA"/>
</dbReference>
<gene>
    <name evidence="8" type="ORF">J4035_04325</name>
</gene>
<reference evidence="8 9" key="1">
    <citation type="submission" date="2021-03" db="EMBL/GenBank/DDBJ databases">
        <title>novel species in genus Cellulomonas.</title>
        <authorList>
            <person name="Zhang G."/>
        </authorList>
    </citation>
    <scope>NUCLEOTIDE SEQUENCE [LARGE SCALE GENOMIC DNA]</scope>
    <source>
        <strain evidence="9">zg-ZUI188</strain>
    </source>
</reference>
<name>A0ABS3SDN3_9CELL</name>
<evidence type="ECO:0000313" key="9">
    <source>
        <dbReference type="Proteomes" id="UP000678317"/>
    </source>
</evidence>
<dbReference type="InterPro" id="IPR007267">
    <property type="entry name" value="GtrA_DPMS_TM"/>
</dbReference>
<evidence type="ECO:0000256" key="1">
    <source>
        <dbReference type="ARBA" id="ARBA00004141"/>
    </source>
</evidence>
<evidence type="ECO:0000256" key="4">
    <source>
        <dbReference type="ARBA" id="ARBA00022989"/>
    </source>
</evidence>
<dbReference type="Proteomes" id="UP000678317">
    <property type="component" value="Unassembled WGS sequence"/>
</dbReference>
<evidence type="ECO:0000256" key="2">
    <source>
        <dbReference type="ARBA" id="ARBA00009399"/>
    </source>
</evidence>
<sequence length="144" mass="15837">MTRERYQVSPRSRLLDSSAVRYLGVGGLSFLIDLGLLALVYRVVGAPLWLATAAGFWGSVFANFWLQRRFAFGSDLPAGHALVRYGALLLVNTVINVVVVEWFQRAGLGYATGKATVTAAQTVWNYVLYRLWVFPRPGAGLADV</sequence>
<evidence type="ECO:0000256" key="3">
    <source>
        <dbReference type="ARBA" id="ARBA00022692"/>
    </source>
</evidence>
<dbReference type="InterPro" id="IPR051401">
    <property type="entry name" value="GtrA_CellWall_Glycosyl"/>
</dbReference>
<dbReference type="RefSeq" id="WP_208288684.1">
    <property type="nucleotide sequence ID" value="NZ_CP074404.1"/>
</dbReference>
<dbReference type="PANTHER" id="PTHR38459">
    <property type="entry name" value="PROPHAGE BACTOPRENOL-LINKED GLUCOSE TRANSLOCASE HOMOLOG"/>
    <property type="match status" value="1"/>
</dbReference>
<keyword evidence="9" id="KW-1185">Reference proteome</keyword>
<keyword evidence="3 6" id="KW-0812">Transmembrane</keyword>